<dbReference type="RefSeq" id="WP_341628857.1">
    <property type="nucleotide sequence ID" value="NZ_JBAKBA010000041.1"/>
</dbReference>
<dbReference type="Gene3D" id="3.40.50.300">
    <property type="entry name" value="P-loop containing nucleotide triphosphate hydrolases"/>
    <property type="match status" value="1"/>
</dbReference>
<organism evidence="1 2">
    <name type="scientific">Psychromonas arctica</name>
    <dbReference type="NCBI Taxonomy" id="168275"/>
    <lineage>
        <taxon>Bacteria</taxon>
        <taxon>Pseudomonadati</taxon>
        <taxon>Pseudomonadota</taxon>
        <taxon>Gammaproteobacteria</taxon>
        <taxon>Alteromonadales</taxon>
        <taxon>Psychromonadaceae</taxon>
        <taxon>Psychromonas</taxon>
    </lineage>
</organism>
<dbReference type="EMBL" id="JBAKBA010000041">
    <property type="protein sequence ID" value="MEL0660398.1"/>
    <property type="molecule type" value="Genomic_DNA"/>
</dbReference>
<dbReference type="Pfam" id="PF03846">
    <property type="entry name" value="SulA"/>
    <property type="match status" value="1"/>
</dbReference>
<gene>
    <name evidence="1" type="ORF">V6255_14760</name>
</gene>
<dbReference type="Proteomes" id="UP001366060">
    <property type="component" value="Unassembled WGS sequence"/>
</dbReference>
<dbReference type="InterPro" id="IPR004596">
    <property type="entry name" value="Cell_div_suppressor_SulA"/>
</dbReference>
<reference evidence="1 2" key="1">
    <citation type="submission" date="2024-02" db="EMBL/GenBank/DDBJ databases">
        <title>Bacteria isolated from the canopy kelp, Nereocystis luetkeana.</title>
        <authorList>
            <person name="Pfister C.A."/>
            <person name="Younker I.T."/>
            <person name="Light S.H."/>
        </authorList>
    </citation>
    <scope>NUCLEOTIDE SEQUENCE [LARGE SCALE GENOMIC DNA]</scope>
    <source>
        <strain evidence="1 2">TI.2.07</strain>
    </source>
</reference>
<protein>
    <submittedName>
        <fullName evidence="1">SulA-like leucine-rich domain-containing protein</fullName>
    </submittedName>
</protein>
<dbReference type="InterPro" id="IPR027417">
    <property type="entry name" value="P-loop_NTPase"/>
</dbReference>
<proteinExistence type="predicted"/>
<comment type="caution">
    <text evidence="1">The sequence shown here is derived from an EMBL/GenBank/DDBJ whole genome shotgun (WGS) entry which is preliminary data.</text>
</comment>
<name>A0ABU9HFB2_9GAMM</name>
<keyword evidence="2" id="KW-1185">Reference proteome</keyword>
<sequence length="138" mass="15483">MLSTLLTTTQTNPYLLRDYDNSDTKSNALVNVHYQENNYQALLEHIQTGQDHGWILFLAPPGKPNTQFFQKAGVDKSRVLMIDSSKVGDNLSLLSTLLKSSNYCTVVTWVNELSETTRLAIEADAQSTNTSCFVYCKQ</sequence>
<accession>A0ABU9HFB2</accession>
<dbReference type="SUPFAM" id="SSF52540">
    <property type="entry name" value="P-loop containing nucleoside triphosphate hydrolases"/>
    <property type="match status" value="1"/>
</dbReference>
<evidence type="ECO:0000313" key="1">
    <source>
        <dbReference type="EMBL" id="MEL0660398.1"/>
    </source>
</evidence>
<evidence type="ECO:0000313" key="2">
    <source>
        <dbReference type="Proteomes" id="UP001366060"/>
    </source>
</evidence>